<evidence type="ECO:0000256" key="7">
    <source>
        <dbReference type="ARBA" id="ARBA00040674"/>
    </source>
</evidence>
<dbReference type="InParanoid" id="A0A0G4GDV7"/>
<dbReference type="CDD" id="cd19492">
    <property type="entry name" value="Rad51C"/>
    <property type="match status" value="1"/>
</dbReference>
<dbReference type="Proteomes" id="UP000041254">
    <property type="component" value="Unassembled WGS sequence"/>
</dbReference>
<evidence type="ECO:0000256" key="3">
    <source>
        <dbReference type="ARBA" id="ARBA00022763"/>
    </source>
</evidence>
<evidence type="ECO:0000313" key="10">
    <source>
        <dbReference type="EMBL" id="CEM27510.1"/>
    </source>
</evidence>
<evidence type="ECO:0000256" key="2">
    <source>
        <dbReference type="ARBA" id="ARBA00022741"/>
    </source>
</evidence>
<evidence type="ECO:0000256" key="8">
    <source>
        <dbReference type="SAM" id="MobiDB-lite"/>
    </source>
</evidence>
<reference evidence="10 11" key="1">
    <citation type="submission" date="2014-11" db="EMBL/GenBank/DDBJ databases">
        <authorList>
            <person name="Zhu J."/>
            <person name="Qi W."/>
            <person name="Song R."/>
        </authorList>
    </citation>
    <scope>NUCLEOTIDE SEQUENCE [LARGE SCALE GENOMIC DNA]</scope>
</reference>
<dbReference type="Pfam" id="PF08423">
    <property type="entry name" value="Rad51"/>
    <property type="match status" value="2"/>
</dbReference>
<keyword evidence="6" id="KW-0539">Nucleus</keyword>
<keyword evidence="11" id="KW-1185">Reference proteome</keyword>
<evidence type="ECO:0000256" key="6">
    <source>
        <dbReference type="ARBA" id="ARBA00023242"/>
    </source>
</evidence>
<accession>A0A0G4GDV7</accession>
<protein>
    <recommendedName>
        <fullName evidence="7">DNA repair protein RAD51 homolog 3</fullName>
    </recommendedName>
</protein>
<evidence type="ECO:0000313" key="11">
    <source>
        <dbReference type="Proteomes" id="UP000041254"/>
    </source>
</evidence>
<gene>
    <name evidence="10" type="ORF">Vbra_17493</name>
</gene>
<dbReference type="PANTHER" id="PTHR46239:SF1">
    <property type="entry name" value="DNA REPAIR PROTEIN RAD51 HOMOLOG 3"/>
    <property type="match status" value="1"/>
</dbReference>
<dbReference type="PANTHER" id="PTHR46239">
    <property type="entry name" value="DNA REPAIR PROTEIN RAD51 HOMOLOG 3 RAD51C"/>
    <property type="match status" value="1"/>
</dbReference>
<dbReference type="VEuPathDB" id="CryptoDB:Vbra_17493"/>
<dbReference type="GO" id="GO:0033065">
    <property type="term" value="C:Rad51C-XRCC3 complex"/>
    <property type="evidence" value="ECO:0007669"/>
    <property type="project" value="TreeGrafter"/>
</dbReference>
<keyword evidence="2" id="KW-0547">Nucleotide-binding</keyword>
<evidence type="ECO:0000256" key="5">
    <source>
        <dbReference type="ARBA" id="ARBA00023204"/>
    </source>
</evidence>
<dbReference type="PhylomeDB" id="A0A0G4GDV7"/>
<evidence type="ECO:0000259" key="9">
    <source>
        <dbReference type="PROSITE" id="PS50162"/>
    </source>
</evidence>
<dbReference type="Gene3D" id="3.40.50.300">
    <property type="entry name" value="P-loop containing nucleotide triphosphate hydrolases"/>
    <property type="match status" value="1"/>
</dbReference>
<dbReference type="STRING" id="1169540.A0A0G4GDV7"/>
<feature type="compositionally biased region" description="Polar residues" evidence="8">
    <location>
        <begin position="456"/>
        <end position="465"/>
    </location>
</feature>
<organism evidence="10 11">
    <name type="scientific">Vitrella brassicaformis (strain CCMP3155)</name>
    <dbReference type="NCBI Taxonomy" id="1169540"/>
    <lineage>
        <taxon>Eukaryota</taxon>
        <taxon>Sar</taxon>
        <taxon>Alveolata</taxon>
        <taxon>Colpodellida</taxon>
        <taxon>Vitrellaceae</taxon>
        <taxon>Vitrella</taxon>
    </lineage>
</organism>
<proteinExistence type="predicted"/>
<dbReference type="InterPro" id="IPR052093">
    <property type="entry name" value="HR_Repair_Mediator"/>
</dbReference>
<dbReference type="GO" id="GO:0000707">
    <property type="term" value="P:meiotic DNA recombinase assembly"/>
    <property type="evidence" value="ECO:0007669"/>
    <property type="project" value="TreeGrafter"/>
</dbReference>
<dbReference type="OrthoDB" id="342627at2759"/>
<dbReference type="EMBL" id="CDMY01000635">
    <property type="protein sequence ID" value="CEM27510.1"/>
    <property type="molecule type" value="Genomic_DNA"/>
</dbReference>
<keyword evidence="5" id="KW-0234">DNA repair</keyword>
<evidence type="ECO:0000256" key="1">
    <source>
        <dbReference type="ARBA" id="ARBA00004123"/>
    </source>
</evidence>
<feature type="region of interest" description="Disordered" evidence="8">
    <location>
        <begin position="434"/>
        <end position="474"/>
    </location>
</feature>
<evidence type="ECO:0000256" key="4">
    <source>
        <dbReference type="ARBA" id="ARBA00022840"/>
    </source>
</evidence>
<dbReference type="GO" id="GO:0005657">
    <property type="term" value="C:replication fork"/>
    <property type="evidence" value="ECO:0007669"/>
    <property type="project" value="TreeGrafter"/>
</dbReference>
<feature type="region of interest" description="Disordered" evidence="8">
    <location>
        <begin position="1"/>
        <end position="24"/>
    </location>
</feature>
<dbReference type="InterPro" id="IPR013632">
    <property type="entry name" value="Rad51_C"/>
</dbReference>
<feature type="compositionally biased region" description="Basic and acidic residues" evidence="8">
    <location>
        <begin position="9"/>
        <end position="23"/>
    </location>
</feature>
<dbReference type="GO" id="GO:0008821">
    <property type="term" value="F:crossover junction DNA endonuclease activity"/>
    <property type="evidence" value="ECO:0007669"/>
    <property type="project" value="TreeGrafter"/>
</dbReference>
<dbReference type="GO" id="GO:0000400">
    <property type="term" value="F:four-way junction DNA binding"/>
    <property type="evidence" value="ECO:0007669"/>
    <property type="project" value="TreeGrafter"/>
</dbReference>
<dbReference type="SUPFAM" id="SSF52540">
    <property type="entry name" value="P-loop containing nucleoside triphosphate hydrolases"/>
    <property type="match status" value="1"/>
</dbReference>
<dbReference type="InterPro" id="IPR020588">
    <property type="entry name" value="RecA_ATP-bd"/>
</dbReference>
<keyword evidence="3" id="KW-0227">DNA damage</keyword>
<sequence>MAAAAASSHRTDHPSTHPSDPSKPRFFGRPILHCHLPCAFLSKAITAGLIHTHQVLAFTDAANLSAAKKSTLGSLEVATAIWREADRWRKILDRIADGQGAGHPSLTPNPFQPPPPAGISIGNGLSACAVMPGKTALALLDEGRDKTPILTFVQKLDDLLGGGVCLGEGLLEIVGCPGTGKTQIGMQLCTNVQIPVAFGGLGKQAVYIDTEGSFMVERFSQMGRALLDHLNILATHQPQSASHRQRSLNALDDVSLRSLMDGVYLMRVFDSLELQAAVQQLGHFLTQHPKVGLIVIDSISFPFRHSYTANMAERSMTLRQMATQLETCAKKHDLAVVVMNQVTTKLSQEGNARLVPALGDTWSHIPTQRLFLDWERRSARGQLMEGGPELLSAPSPNATLEDVPRVAKLLKSNKRRTGRALFRICNDGVRDLPLAEDTQMEDDTQGGARGSRGALPQQSFVSESLDQMPRPFQN</sequence>
<dbReference type="AlphaFoldDB" id="A0A0G4GDV7"/>
<dbReference type="GO" id="GO:0005524">
    <property type="term" value="F:ATP binding"/>
    <property type="evidence" value="ECO:0007669"/>
    <property type="project" value="UniProtKB-KW"/>
</dbReference>
<keyword evidence="4" id="KW-0067">ATP-binding</keyword>
<name>A0A0G4GDV7_VITBC</name>
<feature type="domain" description="RecA family profile 1" evidence="9">
    <location>
        <begin position="145"/>
        <end position="342"/>
    </location>
</feature>
<comment type="subcellular location">
    <subcellularLocation>
        <location evidence="1">Nucleus</location>
    </subcellularLocation>
</comment>
<dbReference type="InterPro" id="IPR027417">
    <property type="entry name" value="P-loop_NTPase"/>
</dbReference>
<dbReference type="GO" id="GO:0140664">
    <property type="term" value="F:ATP-dependent DNA damage sensor activity"/>
    <property type="evidence" value="ECO:0007669"/>
    <property type="project" value="InterPro"/>
</dbReference>
<dbReference type="GO" id="GO:0033063">
    <property type="term" value="C:Rad51B-Rad51C-Rad51D-XRCC2 complex"/>
    <property type="evidence" value="ECO:0007669"/>
    <property type="project" value="TreeGrafter"/>
</dbReference>
<dbReference type="GO" id="GO:0007131">
    <property type="term" value="P:reciprocal meiotic recombination"/>
    <property type="evidence" value="ECO:0007669"/>
    <property type="project" value="TreeGrafter"/>
</dbReference>
<dbReference type="PROSITE" id="PS50162">
    <property type="entry name" value="RECA_2"/>
    <property type="match status" value="1"/>
</dbReference>